<accession>A0A8S5N8X0</accession>
<proteinExistence type="predicted"/>
<sequence>MNVVYDMVVDFARPSKTNTVLVMQNDANSRVLRFILMNQGRPFDTSGVAIVSIKAVKPDGKVIYDNASVSQDSDGKNINEVVYTVPPALTSTSGQVTMTITLQSAANESISSFENYLLTRNELYNEDDYASDDDLSGFRDILSRATEAVAKIEELTKQSALPNPYPLRIIMGDQTFSYDGSVLVNVPLTGIAYLGNKKKETAVIA</sequence>
<evidence type="ECO:0000313" key="1">
    <source>
        <dbReference type="EMBL" id="DAD90515.1"/>
    </source>
</evidence>
<organism evidence="1">
    <name type="scientific">Myoviridae sp. ctiBE32</name>
    <dbReference type="NCBI Taxonomy" id="2826685"/>
    <lineage>
        <taxon>Viruses</taxon>
        <taxon>Duplodnaviria</taxon>
        <taxon>Heunggongvirae</taxon>
        <taxon>Uroviricota</taxon>
        <taxon>Caudoviricetes</taxon>
    </lineage>
</organism>
<reference evidence="1" key="1">
    <citation type="journal article" date="2021" name="Proc. Natl. Acad. Sci. U.S.A.">
        <title>A Catalog of Tens of Thousands of Viruses from Human Metagenomes Reveals Hidden Associations with Chronic Diseases.</title>
        <authorList>
            <person name="Tisza M.J."/>
            <person name="Buck C.B."/>
        </authorList>
    </citation>
    <scope>NUCLEOTIDE SEQUENCE</scope>
    <source>
        <strain evidence="1">CtiBE32</strain>
    </source>
</reference>
<name>A0A8S5N8X0_9CAUD</name>
<dbReference type="Gene3D" id="2.60.40.3350">
    <property type="match status" value="1"/>
</dbReference>
<dbReference type="EMBL" id="BK015088">
    <property type="protein sequence ID" value="DAD90515.1"/>
    <property type="molecule type" value="Genomic_DNA"/>
</dbReference>
<protein>
    <submittedName>
        <fullName evidence="1">BppU domain protein</fullName>
    </submittedName>
</protein>